<reference evidence="3" key="1">
    <citation type="submission" date="2015-09" db="EMBL/GenBank/DDBJ databases">
        <authorList>
            <consortium name="Pathogen Informatics"/>
        </authorList>
    </citation>
    <scope>NUCLEOTIDE SEQUENCE [LARGE SCALE GENOMIC DNA]</scope>
    <source>
        <strain evidence="3">Lake Konstanz</strain>
    </source>
</reference>
<dbReference type="AlphaFoldDB" id="A0A0S4JBY7"/>
<sequence length="241" mass="26201">MGEREFTDDTSTSAGLRRHPAAVKKPVAADSDSGVKPAKKPVAVPNSVIVRTRLPTKRVAEPSAGLLCAGKTTLLQLTTVAVVRELKAMVDEHAKPSGVEETEGDEEVEQAEEANGSEPWRPLGFYVTFDSVVTLEVPILTAIALGMVYSVMEPPKSSVVEPDNYMHFKIFAKRIASLCDMTSDKKNFYRIIGASRKVLRWKGPMFLAIDDVALLIFETKNNTANSANAAETPCTVRSALH</sequence>
<protein>
    <submittedName>
        <fullName evidence="2">Multi-copy leucine-rich repeat protein, putative</fullName>
    </submittedName>
</protein>
<dbReference type="Proteomes" id="UP000051952">
    <property type="component" value="Unassembled WGS sequence"/>
</dbReference>
<dbReference type="EMBL" id="CYKH01001579">
    <property type="protein sequence ID" value="CUG87706.1"/>
    <property type="molecule type" value="Genomic_DNA"/>
</dbReference>
<feature type="compositionally biased region" description="Acidic residues" evidence="1">
    <location>
        <begin position="100"/>
        <end position="112"/>
    </location>
</feature>
<evidence type="ECO:0000313" key="3">
    <source>
        <dbReference type="Proteomes" id="UP000051952"/>
    </source>
</evidence>
<proteinExistence type="predicted"/>
<dbReference type="VEuPathDB" id="TriTrypDB:BSAL_11535"/>
<name>A0A0S4JBY7_BODSA</name>
<keyword evidence="3" id="KW-1185">Reference proteome</keyword>
<feature type="region of interest" description="Disordered" evidence="1">
    <location>
        <begin position="93"/>
        <end position="117"/>
    </location>
</feature>
<accession>A0A0S4JBY7</accession>
<feature type="region of interest" description="Disordered" evidence="1">
    <location>
        <begin position="1"/>
        <end position="40"/>
    </location>
</feature>
<evidence type="ECO:0000313" key="2">
    <source>
        <dbReference type="EMBL" id="CUG87706.1"/>
    </source>
</evidence>
<evidence type="ECO:0000256" key="1">
    <source>
        <dbReference type="SAM" id="MobiDB-lite"/>
    </source>
</evidence>
<gene>
    <name evidence="2" type="ORF">BSAL_11535</name>
</gene>
<organism evidence="2 3">
    <name type="scientific">Bodo saltans</name>
    <name type="common">Flagellated protozoan</name>
    <dbReference type="NCBI Taxonomy" id="75058"/>
    <lineage>
        <taxon>Eukaryota</taxon>
        <taxon>Discoba</taxon>
        <taxon>Euglenozoa</taxon>
        <taxon>Kinetoplastea</taxon>
        <taxon>Metakinetoplastina</taxon>
        <taxon>Eubodonida</taxon>
        <taxon>Bodonidae</taxon>
        <taxon>Bodo</taxon>
    </lineage>
</organism>